<feature type="domain" description="Beta-lactamase-related" evidence="1">
    <location>
        <begin position="20"/>
        <end position="267"/>
    </location>
</feature>
<dbReference type="PANTHER" id="PTHR46825">
    <property type="entry name" value="D-ALANYL-D-ALANINE-CARBOXYPEPTIDASE/ENDOPEPTIDASE AMPH"/>
    <property type="match status" value="1"/>
</dbReference>
<organism evidence="2">
    <name type="scientific">Acerihabitans sp. KWT182</name>
    <dbReference type="NCBI Taxonomy" id="3157919"/>
    <lineage>
        <taxon>Bacteria</taxon>
        <taxon>Pseudomonadati</taxon>
        <taxon>Pseudomonadota</taxon>
        <taxon>Gammaproteobacteria</taxon>
        <taxon>Enterobacterales</taxon>
        <taxon>Pectobacteriaceae</taxon>
        <taxon>Acerihabitans</taxon>
    </lineage>
</organism>
<dbReference type="PANTHER" id="PTHR46825:SF9">
    <property type="entry name" value="BETA-LACTAMASE-RELATED DOMAIN-CONTAINING PROTEIN"/>
    <property type="match status" value="1"/>
</dbReference>
<keyword evidence="2" id="KW-0378">Hydrolase</keyword>
<evidence type="ECO:0000313" key="2">
    <source>
        <dbReference type="EMBL" id="XBS71559.1"/>
    </source>
</evidence>
<dbReference type="EC" id="3.1.1.103" evidence="2"/>
<dbReference type="GO" id="GO:0016787">
    <property type="term" value="F:hydrolase activity"/>
    <property type="evidence" value="ECO:0007669"/>
    <property type="project" value="UniProtKB-KW"/>
</dbReference>
<name>A0AAU7QEH8_9GAMM</name>
<gene>
    <name evidence="2" type="ORF">ABK905_11910</name>
</gene>
<dbReference type="Gene3D" id="3.40.710.10">
    <property type="entry name" value="DD-peptidase/beta-lactamase superfamily"/>
    <property type="match status" value="1"/>
</dbReference>
<dbReference type="EMBL" id="CP157947">
    <property type="protein sequence ID" value="XBS71559.1"/>
    <property type="molecule type" value="Genomic_DNA"/>
</dbReference>
<protein>
    <submittedName>
        <fullName evidence="2">Serine hydrolase domain-containing protein</fullName>
        <ecNumber evidence="2">3.1.1.103</ecNumber>
    </submittedName>
</protein>
<dbReference type="Pfam" id="PF00144">
    <property type="entry name" value="Beta-lactamase"/>
    <property type="match status" value="1"/>
</dbReference>
<dbReference type="InterPro" id="IPR001466">
    <property type="entry name" value="Beta-lactam-related"/>
</dbReference>
<evidence type="ECO:0000259" key="1">
    <source>
        <dbReference type="Pfam" id="PF00144"/>
    </source>
</evidence>
<accession>A0AAU7QEH8</accession>
<sequence>MNPLADNIESAADSVLGGLQRPGMPGLSVGVLQGDRVLLRKGYGLADIRTQRPNGPDVPMRIASLSKQFTVTLALMLEAEGRLSIDDPVRRYIPALPDYGVPVTLRDLMSNQSGVRDFLEMRLLSGGNFRDPVEDGESLELVCASAELNFRPGARFAYSNSGFMLLTRVVETLENDRLENILERRILAPLGMTQTRLARRDAPLAVRTGGALRGGGRHTHAGALVDTAGRRRGHDLHGGRSAEMGALCGLPRRAPCRAVQSHGAGASVRGRHAVPLWTGFHRYELPWFVLFWTSWTVARRLCRNRLVSGNGYGVGAVGQHH</sequence>
<dbReference type="AlphaFoldDB" id="A0AAU7QEH8"/>
<reference evidence="2" key="1">
    <citation type="submission" date="2024-06" db="EMBL/GenBank/DDBJ databases">
        <authorList>
            <person name="Coelho C."/>
            <person name="Bento M."/>
            <person name="Garcia E."/>
            <person name="Camelo A."/>
            <person name="Brandao I."/>
            <person name="Espirito Santo C."/>
            <person name="Trovao J."/>
            <person name="Verissimo A."/>
            <person name="Costa J."/>
            <person name="Tiago I."/>
        </authorList>
    </citation>
    <scope>NUCLEOTIDE SEQUENCE</scope>
    <source>
        <strain evidence="2">KWT182</strain>
    </source>
</reference>
<proteinExistence type="predicted"/>
<dbReference type="InterPro" id="IPR012338">
    <property type="entry name" value="Beta-lactam/transpept-like"/>
</dbReference>
<dbReference type="SUPFAM" id="SSF56601">
    <property type="entry name" value="beta-lactamase/transpeptidase-like"/>
    <property type="match status" value="1"/>
</dbReference>
<dbReference type="InterPro" id="IPR050491">
    <property type="entry name" value="AmpC-like"/>
</dbReference>